<evidence type="ECO:0000313" key="3">
    <source>
        <dbReference type="Proteomes" id="UP000267821"/>
    </source>
</evidence>
<organism evidence="2 3">
    <name type="scientific">Terfezia boudieri ATCC MYA-4762</name>
    <dbReference type="NCBI Taxonomy" id="1051890"/>
    <lineage>
        <taxon>Eukaryota</taxon>
        <taxon>Fungi</taxon>
        <taxon>Dikarya</taxon>
        <taxon>Ascomycota</taxon>
        <taxon>Pezizomycotina</taxon>
        <taxon>Pezizomycetes</taxon>
        <taxon>Pezizales</taxon>
        <taxon>Pezizaceae</taxon>
        <taxon>Terfezia</taxon>
    </lineage>
</organism>
<dbReference type="PANTHER" id="PTHR34286">
    <property type="entry name" value="TRANSMEMBRANE PROTEIN"/>
    <property type="match status" value="1"/>
</dbReference>
<gene>
    <name evidence="2" type="ORF">L211DRAFT_789437</name>
</gene>
<proteinExistence type="predicted"/>
<dbReference type="PANTHER" id="PTHR34286:SF1">
    <property type="entry name" value="TRANSMEMBRANE PROTEIN"/>
    <property type="match status" value="1"/>
</dbReference>
<sequence length="88" mass="9954">YPKHVWSPTGGWYSRPSNWRSNTAIVGATIAGLVMVVWSYSAKLEQRDRFPERDRPFPSRLWARQIIEKERAEDEAAAAAKAAVAVKP</sequence>
<keyword evidence="1" id="KW-1133">Transmembrane helix</keyword>
<feature type="transmembrane region" description="Helical" evidence="1">
    <location>
        <begin position="20"/>
        <end position="40"/>
    </location>
</feature>
<feature type="non-terminal residue" evidence="2">
    <location>
        <position position="1"/>
    </location>
</feature>
<evidence type="ECO:0000256" key="1">
    <source>
        <dbReference type="SAM" id="Phobius"/>
    </source>
</evidence>
<protein>
    <submittedName>
        <fullName evidence="2">Uncharacterized protein</fullName>
    </submittedName>
</protein>
<keyword evidence="3" id="KW-1185">Reference proteome</keyword>
<keyword evidence="1" id="KW-0472">Membrane</keyword>
<dbReference type="InParanoid" id="A0A3N4LKH4"/>
<dbReference type="OrthoDB" id="2100988at2759"/>
<dbReference type="AlphaFoldDB" id="A0A3N4LKH4"/>
<dbReference type="EMBL" id="ML121555">
    <property type="protein sequence ID" value="RPB21969.1"/>
    <property type="molecule type" value="Genomic_DNA"/>
</dbReference>
<evidence type="ECO:0000313" key="2">
    <source>
        <dbReference type="EMBL" id="RPB21969.1"/>
    </source>
</evidence>
<dbReference type="Proteomes" id="UP000267821">
    <property type="component" value="Unassembled WGS sequence"/>
</dbReference>
<accession>A0A3N4LKH4</accession>
<reference evidence="2 3" key="1">
    <citation type="journal article" date="2018" name="Nat. Ecol. Evol.">
        <title>Pezizomycetes genomes reveal the molecular basis of ectomycorrhizal truffle lifestyle.</title>
        <authorList>
            <person name="Murat C."/>
            <person name="Payen T."/>
            <person name="Noel B."/>
            <person name="Kuo A."/>
            <person name="Morin E."/>
            <person name="Chen J."/>
            <person name="Kohler A."/>
            <person name="Krizsan K."/>
            <person name="Balestrini R."/>
            <person name="Da Silva C."/>
            <person name="Montanini B."/>
            <person name="Hainaut M."/>
            <person name="Levati E."/>
            <person name="Barry K.W."/>
            <person name="Belfiori B."/>
            <person name="Cichocki N."/>
            <person name="Clum A."/>
            <person name="Dockter R.B."/>
            <person name="Fauchery L."/>
            <person name="Guy J."/>
            <person name="Iotti M."/>
            <person name="Le Tacon F."/>
            <person name="Lindquist E.A."/>
            <person name="Lipzen A."/>
            <person name="Malagnac F."/>
            <person name="Mello A."/>
            <person name="Molinier V."/>
            <person name="Miyauchi S."/>
            <person name="Poulain J."/>
            <person name="Riccioni C."/>
            <person name="Rubini A."/>
            <person name="Sitrit Y."/>
            <person name="Splivallo R."/>
            <person name="Traeger S."/>
            <person name="Wang M."/>
            <person name="Zifcakova L."/>
            <person name="Wipf D."/>
            <person name="Zambonelli A."/>
            <person name="Paolocci F."/>
            <person name="Nowrousian M."/>
            <person name="Ottonello S."/>
            <person name="Baldrian P."/>
            <person name="Spatafora J.W."/>
            <person name="Henrissat B."/>
            <person name="Nagy L.G."/>
            <person name="Aury J.M."/>
            <person name="Wincker P."/>
            <person name="Grigoriev I.V."/>
            <person name="Bonfante P."/>
            <person name="Martin F.M."/>
        </authorList>
    </citation>
    <scope>NUCLEOTIDE SEQUENCE [LARGE SCALE GENOMIC DNA]</scope>
    <source>
        <strain evidence="2 3">ATCC MYA-4762</strain>
    </source>
</reference>
<dbReference type="STRING" id="1051890.A0A3N4LKH4"/>
<keyword evidence="1" id="KW-0812">Transmembrane</keyword>
<name>A0A3N4LKH4_9PEZI</name>